<dbReference type="EMBL" id="JAGSXH010000221">
    <property type="protein sequence ID" value="MBS2966910.1"/>
    <property type="molecule type" value="Genomic_DNA"/>
</dbReference>
<evidence type="ECO:0000256" key="3">
    <source>
        <dbReference type="ARBA" id="ARBA00023163"/>
    </source>
</evidence>
<dbReference type="InterPro" id="IPR036388">
    <property type="entry name" value="WH-like_DNA-bd_sf"/>
</dbReference>
<evidence type="ECO:0000313" key="7">
    <source>
        <dbReference type="Proteomes" id="UP000677913"/>
    </source>
</evidence>
<keyword evidence="7" id="KW-1185">Reference proteome</keyword>
<dbReference type="Pfam" id="PF01022">
    <property type="entry name" value="HTH_5"/>
    <property type="match status" value="1"/>
</dbReference>
<dbReference type="PANTHER" id="PTHR33154">
    <property type="entry name" value="TRANSCRIPTIONAL REGULATOR, ARSR FAMILY"/>
    <property type="match status" value="1"/>
</dbReference>
<evidence type="ECO:0000256" key="2">
    <source>
        <dbReference type="ARBA" id="ARBA00023125"/>
    </source>
</evidence>
<name>A0A8J8BFQ7_9ACTN</name>
<dbReference type="GO" id="GO:0003677">
    <property type="term" value="F:DNA binding"/>
    <property type="evidence" value="ECO:0007669"/>
    <property type="project" value="UniProtKB-KW"/>
</dbReference>
<accession>A0A8J8BFQ7</accession>
<feature type="region of interest" description="Disordered" evidence="4">
    <location>
        <begin position="98"/>
        <end position="125"/>
    </location>
</feature>
<dbReference type="SMART" id="SM00418">
    <property type="entry name" value="HTH_ARSR"/>
    <property type="match status" value="1"/>
</dbReference>
<dbReference type="InterPro" id="IPR001845">
    <property type="entry name" value="HTH_ArsR_DNA-bd_dom"/>
</dbReference>
<dbReference type="InterPro" id="IPR011991">
    <property type="entry name" value="ArsR-like_HTH"/>
</dbReference>
<dbReference type="AlphaFoldDB" id="A0A8J8BFQ7"/>
<keyword evidence="1" id="KW-0805">Transcription regulation</keyword>
<dbReference type="PRINTS" id="PR00778">
    <property type="entry name" value="HTHARSR"/>
</dbReference>
<dbReference type="SUPFAM" id="SSF46785">
    <property type="entry name" value="Winged helix' DNA-binding domain"/>
    <property type="match status" value="1"/>
</dbReference>
<reference evidence="6" key="1">
    <citation type="submission" date="2021-04" db="EMBL/GenBank/DDBJ databases">
        <title>Genome based classification of Actinospica acidithermotolerans sp. nov., an actinobacterium isolated from an Indonesian hot spring.</title>
        <authorList>
            <person name="Kusuma A.B."/>
            <person name="Putra K.E."/>
            <person name="Nafisah S."/>
            <person name="Loh J."/>
            <person name="Nouioui I."/>
            <person name="Goodfellow M."/>
        </authorList>
    </citation>
    <scope>NUCLEOTIDE SEQUENCE</scope>
    <source>
        <strain evidence="6">DSM 45618</strain>
    </source>
</reference>
<dbReference type="CDD" id="cd00090">
    <property type="entry name" value="HTH_ARSR"/>
    <property type="match status" value="1"/>
</dbReference>
<dbReference type="InterPro" id="IPR051081">
    <property type="entry name" value="HTH_MetalResp_TranReg"/>
</dbReference>
<protein>
    <submittedName>
        <fullName evidence="6">Helix-turn-helix transcriptional regulator</fullName>
    </submittedName>
</protein>
<dbReference type="NCBIfam" id="NF033788">
    <property type="entry name" value="HTH_metalloreg"/>
    <property type="match status" value="1"/>
</dbReference>
<dbReference type="GO" id="GO:0003700">
    <property type="term" value="F:DNA-binding transcription factor activity"/>
    <property type="evidence" value="ECO:0007669"/>
    <property type="project" value="InterPro"/>
</dbReference>
<gene>
    <name evidence="6" type="ORF">KGA66_28005</name>
</gene>
<evidence type="ECO:0000259" key="5">
    <source>
        <dbReference type="PROSITE" id="PS50987"/>
    </source>
</evidence>
<dbReference type="PANTHER" id="PTHR33154:SF18">
    <property type="entry name" value="ARSENICAL RESISTANCE OPERON REPRESSOR"/>
    <property type="match status" value="1"/>
</dbReference>
<dbReference type="Proteomes" id="UP000677913">
    <property type="component" value="Unassembled WGS sequence"/>
</dbReference>
<keyword evidence="3" id="KW-0804">Transcription</keyword>
<proteinExistence type="predicted"/>
<keyword evidence="2" id="KW-0238">DNA-binding</keyword>
<dbReference type="InterPro" id="IPR036390">
    <property type="entry name" value="WH_DNA-bd_sf"/>
</dbReference>
<sequence length="125" mass="12985">MNTSTTVEPKRAALATPATAQELLAVAADPVRWRLLAALAGGPRCVCRLQPAAAVSAPALSHHLRVLREAGLVTAHRRGRWIDYALAPTAAARLSAALPAAPRNHDATAQPEATRGADDCDDPAA</sequence>
<organism evidence="6 7">
    <name type="scientific">Actinocrinis puniceicyclus</name>
    <dbReference type="NCBI Taxonomy" id="977794"/>
    <lineage>
        <taxon>Bacteria</taxon>
        <taxon>Bacillati</taxon>
        <taxon>Actinomycetota</taxon>
        <taxon>Actinomycetes</taxon>
        <taxon>Catenulisporales</taxon>
        <taxon>Actinospicaceae</taxon>
        <taxon>Actinocrinis</taxon>
    </lineage>
</organism>
<evidence type="ECO:0000256" key="4">
    <source>
        <dbReference type="SAM" id="MobiDB-lite"/>
    </source>
</evidence>
<evidence type="ECO:0000313" key="6">
    <source>
        <dbReference type="EMBL" id="MBS2966910.1"/>
    </source>
</evidence>
<dbReference type="RefSeq" id="WP_211472433.1">
    <property type="nucleotide sequence ID" value="NZ_JAGSXH010000221.1"/>
</dbReference>
<comment type="caution">
    <text evidence="6">The sequence shown here is derived from an EMBL/GenBank/DDBJ whole genome shotgun (WGS) entry which is preliminary data.</text>
</comment>
<dbReference type="PROSITE" id="PS50987">
    <property type="entry name" value="HTH_ARSR_2"/>
    <property type="match status" value="1"/>
</dbReference>
<feature type="domain" description="HTH arsR-type" evidence="5">
    <location>
        <begin position="12"/>
        <end position="106"/>
    </location>
</feature>
<evidence type="ECO:0000256" key="1">
    <source>
        <dbReference type="ARBA" id="ARBA00023015"/>
    </source>
</evidence>
<dbReference type="Gene3D" id="1.10.10.10">
    <property type="entry name" value="Winged helix-like DNA-binding domain superfamily/Winged helix DNA-binding domain"/>
    <property type="match status" value="1"/>
</dbReference>